<keyword evidence="4" id="KW-0274">FAD</keyword>
<evidence type="ECO:0000256" key="1">
    <source>
        <dbReference type="ARBA" id="ARBA00004123"/>
    </source>
</evidence>
<evidence type="ECO:0000313" key="7">
    <source>
        <dbReference type="EMBL" id="MDE48722.1"/>
    </source>
</evidence>
<dbReference type="PIRSF" id="PIRSF038051">
    <property type="entry name" value="Histone_Lys-demethylase"/>
    <property type="match status" value="1"/>
</dbReference>
<evidence type="ECO:0000259" key="6">
    <source>
        <dbReference type="PROSITE" id="PS50934"/>
    </source>
</evidence>
<dbReference type="Gene3D" id="1.10.287.80">
    <property type="entry name" value="ATP synthase, gamma subunit, helix hairpin domain"/>
    <property type="match status" value="1"/>
</dbReference>
<feature type="binding site" evidence="4">
    <location>
        <position position="851"/>
    </location>
    <ligand>
        <name>FAD</name>
        <dbReference type="ChEBI" id="CHEBI:57692"/>
    </ligand>
</feature>
<dbReference type="GO" id="GO:0006355">
    <property type="term" value="P:regulation of DNA-templated transcription"/>
    <property type="evidence" value="ECO:0007669"/>
    <property type="project" value="InterPro"/>
</dbReference>
<feature type="binding site" evidence="4">
    <location>
        <position position="307"/>
    </location>
    <ligand>
        <name>FAD</name>
        <dbReference type="ChEBI" id="CHEBI:57692"/>
    </ligand>
</feature>
<dbReference type="InterPro" id="IPR036188">
    <property type="entry name" value="FAD/NAD-bd_sf"/>
</dbReference>
<dbReference type="Pfam" id="PF04433">
    <property type="entry name" value="SWIRM"/>
    <property type="match status" value="1"/>
</dbReference>
<sequence>MDPAETTDDSATVSQSDSSKTTDSATQQSQSTIISPASSQQNTTDSNQNNSGGSVSVNNVQQATKGTPATVTNMASTSSSTTNTSNTTTTSTNNADANTTANTFLPLTRARRREHIGAQEVQNISNIFQPTGLNDAAKNSRFAPHKISEPEYTAFCDLLRDSLEVGELYLYTRNRILEKWYENVLTELTKAEAYEALDHDKYKNIPPRLKEMLISRTYEFLDRCGRINFGMLDLKHDSPRPRLLDKSRRGPLMSNHQYKPPLKSGGKRAGRVIVIGAGLSGLAAARQLQKFGMEVIVLEARNRVGGRVHTYRRGNFIADLGPNSLNGIVGNPMMVLGRQLDLVVTELKQRIPIYENKVDRNGASVCHQVDPHLERAVEREYNKIMEGTRVLKNNYKIEKYHGESFPVGMAVDWVMKLQEKNVKDDQDKYLESIENLYKQLIESANKKLEKSRTIKKLHGELCSIKDSTDLGNHRDKGAIDTFDRRCLARELDITLREYKLLIEQEEEIHNKISELTKCPPSDTYLTLGDRRLLDWHFAELEYALGCPINKLAIFYEDDEQIFGGNHWMVVNGFNLIVDALKNDLDIQLGTAVKKVTVAKNGVKVLTYHPDQANSPYTEITADAVLCTLPLGLLKDSTVPSIRYAVDAPHIDQPRTTQKGYQPVIFSPPLPKWKTQAFDRLGCGNLNKIVLYFDKSFWDNHLHLFGVVNHKAMSRGEFFLFWHYGRTPTLTGLISGDAADMMERLPDVEILERCIDVLRSIYGNTQVPAPRDYVVTRWRKDPWARGAWSYMQTGSTGDDYDTCAEPVILAPNESQFKDTRASQNLPDEKAKNPYAKRVKSNEDLPRLYFAGEHTTRHHFASAHGAVLTGLREAGRIANAFLGCPYDDETESGILTHIIQ</sequence>
<dbReference type="InterPro" id="IPR036388">
    <property type="entry name" value="WH-like_DNA-bd_sf"/>
</dbReference>
<gene>
    <name evidence="7" type="primary">KDM1A</name>
    <name evidence="7" type="ORF">g.16718</name>
</gene>
<evidence type="ECO:0000256" key="3">
    <source>
        <dbReference type="ARBA" id="ARBA00023002"/>
    </source>
</evidence>
<dbReference type="GO" id="GO:0003682">
    <property type="term" value="F:chromatin binding"/>
    <property type="evidence" value="ECO:0007669"/>
    <property type="project" value="TreeGrafter"/>
</dbReference>
<evidence type="ECO:0000256" key="4">
    <source>
        <dbReference type="PIRSR" id="PIRSR038051-1"/>
    </source>
</evidence>
<dbReference type="Pfam" id="PF01593">
    <property type="entry name" value="Amino_oxidase"/>
    <property type="match status" value="1"/>
</dbReference>
<feature type="region of interest" description="Disordered" evidence="5">
    <location>
        <begin position="245"/>
        <end position="265"/>
    </location>
</feature>
<keyword evidence="4" id="KW-0285">Flavoprotein</keyword>
<comment type="subcellular location">
    <subcellularLocation>
        <location evidence="1">Nucleus</location>
    </subcellularLocation>
</comment>
<evidence type="ECO:0000256" key="2">
    <source>
        <dbReference type="ARBA" id="ARBA00005995"/>
    </source>
</evidence>
<dbReference type="GO" id="GO:0050660">
    <property type="term" value="F:flavin adenine dinucleotide binding"/>
    <property type="evidence" value="ECO:0007669"/>
    <property type="project" value="InterPro"/>
</dbReference>
<feature type="binding site" evidence="4">
    <location>
        <begin position="272"/>
        <end position="300"/>
    </location>
    <ligand>
        <name>FAD</name>
        <dbReference type="ChEBI" id="CHEBI:57692"/>
    </ligand>
</feature>
<keyword evidence="7" id="KW-0808">Transferase</keyword>
<dbReference type="InterPro" id="IPR007526">
    <property type="entry name" value="SWIRM"/>
</dbReference>
<dbReference type="SUPFAM" id="SSF54373">
    <property type="entry name" value="FAD-linked reductases, C-terminal domain"/>
    <property type="match status" value="1"/>
</dbReference>
<accession>A0A6G1SFH7</accession>
<protein>
    <submittedName>
        <fullName evidence="7">Lysine-specific histone demethylase 1A</fullName>
    </submittedName>
</protein>
<dbReference type="PANTHER" id="PTHR10742:SF386">
    <property type="entry name" value="LYSINE-SPECIFIC HISTONE DEMETHYLASE 1A"/>
    <property type="match status" value="1"/>
</dbReference>
<dbReference type="Gene3D" id="3.50.50.60">
    <property type="entry name" value="FAD/NAD(P)-binding domain"/>
    <property type="match status" value="2"/>
</dbReference>
<reference evidence="7" key="1">
    <citation type="submission" date="2018-10" db="EMBL/GenBank/DDBJ databases">
        <title>Transcriptome assembly of Aceria tosichella (Wheat curl mite) Type 2.</title>
        <authorList>
            <person name="Scully E.D."/>
            <person name="Geib S.M."/>
            <person name="Palmer N.A."/>
            <person name="Gupta A.K."/>
            <person name="Sarath G."/>
            <person name="Tatineni S."/>
        </authorList>
    </citation>
    <scope>NUCLEOTIDE SEQUENCE</scope>
    <source>
        <strain evidence="7">LincolnNE</strain>
    </source>
</reference>
<dbReference type="GO" id="GO:0140682">
    <property type="term" value="F:FAD-dependent H3K4me/H3K4me3 demethylase activity"/>
    <property type="evidence" value="ECO:0007669"/>
    <property type="project" value="UniProtKB-ARBA"/>
</dbReference>
<keyword evidence="3" id="KW-0560">Oxidoreductase</keyword>
<dbReference type="PROSITE" id="PS50934">
    <property type="entry name" value="SWIRM"/>
    <property type="match status" value="1"/>
</dbReference>
<dbReference type="EMBL" id="GGYP01003951">
    <property type="protein sequence ID" value="MDE48722.1"/>
    <property type="molecule type" value="Transcribed_RNA"/>
</dbReference>
<dbReference type="Gene3D" id="3.90.660.10">
    <property type="match status" value="1"/>
</dbReference>
<comment type="similarity">
    <text evidence="2">Belongs to the flavin monoamine oxidase family.</text>
</comment>
<name>A0A6G1SFH7_9ACAR</name>
<dbReference type="PANTHER" id="PTHR10742">
    <property type="entry name" value="FLAVIN MONOAMINE OXIDASE"/>
    <property type="match status" value="1"/>
</dbReference>
<feature type="region of interest" description="Disordered" evidence="5">
    <location>
        <begin position="1"/>
        <end position="101"/>
    </location>
</feature>
<dbReference type="InterPro" id="IPR009057">
    <property type="entry name" value="Homeodomain-like_sf"/>
</dbReference>
<dbReference type="InterPro" id="IPR002937">
    <property type="entry name" value="Amino_oxidase"/>
</dbReference>
<feature type="compositionally biased region" description="Low complexity" evidence="5">
    <location>
        <begin position="69"/>
        <end position="101"/>
    </location>
</feature>
<dbReference type="InterPro" id="IPR017366">
    <property type="entry name" value="Hist_Lys-spec_deMease"/>
</dbReference>
<dbReference type="AlphaFoldDB" id="A0A6G1SFH7"/>
<dbReference type="GO" id="GO:0005634">
    <property type="term" value="C:nucleus"/>
    <property type="evidence" value="ECO:0007669"/>
    <property type="project" value="UniProtKB-SubCell"/>
</dbReference>
<organism evidence="7">
    <name type="scientific">Aceria tosichella</name>
    <name type="common">wheat curl mite</name>
    <dbReference type="NCBI Taxonomy" id="561515"/>
    <lineage>
        <taxon>Eukaryota</taxon>
        <taxon>Metazoa</taxon>
        <taxon>Ecdysozoa</taxon>
        <taxon>Arthropoda</taxon>
        <taxon>Chelicerata</taxon>
        <taxon>Arachnida</taxon>
        <taxon>Acari</taxon>
        <taxon>Acariformes</taxon>
        <taxon>Trombidiformes</taxon>
        <taxon>Prostigmata</taxon>
        <taxon>Eupodina</taxon>
        <taxon>Eriophyoidea</taxon>
        <taxon>Eriophyidae</taxon>
        <taxon>Eriophyinae</taxon>
        <taxon>Aceriini</taxon>
        <taxon>Aceria</taxon>
    </lineage>
</organism>
<comment type="cofactor">
    <cofactor evidence="4">
        <name>FAD</name>
        <dbReference type="ChEBI" id="CHEBI:57692"/>
    </cofactor>
</comment>
<proteinExistence type="inferred from homology"/>
<keyword evidence="7" id="KW-0489">Methyltransferase</keyword>
<dbReference type="SUPFAM" id="SSF51905">
    <property type="entry name" value="FAD/NAD(P)-binding domain"/>
    <property type="match status" value="1"/>
</dbReference>
<feature type="binding site" evidence="4">
    <location>
        <position position="301"/>
    </location>
    <ligand>
        <name>FAD</name>
        <dbReference type="ChEBI" id="CHEBI:57692"/>
    </ligand>
</feature>
<dbReference type="InterPro" id="IPR050281">
    <property type="entry name" value="Flavin_monoamine_oxidase"/>
</dbReference>
<dbReference type="Gene3D" id="1.10.10.10">
    <property type="entry name" value="Winged helix-like DNA-binding domain superfamily/Winged helix DNA-binding domain"/>
    <property type="match status" value="1"/>
</dbReference>
<dbReference type="GO" id="GO:0032259">
    <property type="term" value="P:methylation"/>
    <property type="evidence" value="ECO:0007669"/>
    <property type="project" value="UniProtKB-KW"/>
</dbReference>
<evidence type="ECO:0000256" key="5">
    <source>
        <dbReference type="SAM" id="MobiDB-lite"/>
    </source>
</evidence>
<dbReference type="SUPFAM" id="SSF46689">
    <property type="entry name" value="Homeodomain-like"/>
    <property type="match status" value="1"/>
</dbReference>
<feature type="domain" description="SWIRM" evidence="6">
    <location>
        <begin position="133"/>
        <end position="238"/>
    </location>
</feature>
<feature type="compositionally biased region" description="Low complexity" evidence="5">
    <location>
        <begin position="14"/>
        <end position="62"/>
    </location>
</feature>
<dbReference type="GO" id="GO:0008168">
    <property type="term" value="F:methyltransferase activity"/>
    <property type="evidence" value="ECO:0007669"/>
    <property type="project" value="UniProtKB-KW"/>
</dbReference>